<dbReference type="Gene3D" id="3.40.50.2300">
    <property type="match status" value="1"/>
</dbReference>
<evidence type="ECO:0000256" key="1">
    <source>
        <dbReference type="ARBA" id="ARBA00022553"/>
    </source>
</evidence>
<dbReference type="EMBL" id="RPFZ01000001">
    <property type="protein sequence ID" value="RPF71112.1"/>
    <property type="molecule type" value="Genomic_DNA"/>
</dbReference>
<dbReference type="InterPro" id="IPR050595">
    <property type="entry name" value="Bact_response_regulator"/>
</dbReference>
<dbReference type="SUPFAM" id="SSF52172">
    <property type="entry name" value="CheY-like"/>
    <property type="match status" value="1"/>
</dbReference>
<dbReference type="SMART" id="SM00448">
    <property type="entry name" value="REC"/>
    <property type="match status" value="1"/>
</dbReference>
<dbReference type="RefSeq" id="WP_123879245.1">
    <property type="nucleotide sequence ID" value="NZ_RPFZ01000001.1"/>
</dbReference>
<keyword evidence="1 2" id="KW-0597">Phosphoprotein</keyword>
<dbReference type="PROSITE" id="PS50110">
    <property type="entry name" value="RESPONSE_REGULATORY"/>
    <property type="match status" value="1"/>
</dbReference>
<dbReference type="AlphaFoldDB" id="A0A3N5DHH2"/>
<dbReference type="Proteomes" id="UP000275232">
    <property type="component" value="Unassembled WGS sequence"/>
</dbReference>
<comment type="caution">
    <text evidence="4">The sequence shown here is derived from an EMBL/GenBank/DDBJ whole genome shotgun (WGS) entry which is preliminary data.</text>
</comment>
<dbReference type="Pfam" id="PF00072">
    <property type="entry name" value="Response_reg"/>
    <property type="match status" value="1"/>
</dbReference>
<organism evidence="4 5">
    <name type="scientific">Aurantiacibacter spongiae</name>
    <dbReference type="NCBI Taxonomy" id="2488860"/>
    <lineage>
        <taxon>Bacteria</taxon>
        <taxon>Pseudomonadati</taxon>
        <taxon>Pseudomonadota</taxon>
        <taxon>Alphaproteobacteria</taxon>
        <taxon>Sphingomonadales</taxon>
        <taxon>Erythrobacteraceae</taxon>
        <taxon>Aurantiacibacter</taxon>
    </lineage>
</organism>
<evidence type="ECO:0000313" key="4">
    <source>
        <dbReference type="EMBL" id="RPF71112.1"/>
    </source>
</evidence>
<evidence type="ECO:0000313" key="5">
    <source>
        <dbReference type="Proteomes" id="UP000275232"/>
    </source>
</evidence>
<reference evidence="4 5" key="1">
    <citation type="submission" date="2018-11" db="EMBL/GenBank/DDBJ databases">
        <title>Erythrobacter spongiae sp. nov., isolated from a marine sponge.</title>
        <authorList>
            <person name="Zhuang L."/>
            <person name="Luo L."/>
        </authorList>
    </citation>
    <scope>NUCLEOTIDE SEQUENCE [LARGE SCALE GENOMIC DNA]</scope>
    <source>
        <strain evidence="4 5">HN-E23</strain>
    </source>
</reference>
<dbReference type="OrthoDB" id="582170at2"/>
<sequence length="116" mass="12578">MSKKIMIVEDDGMIAMLLEDILDALGYEIVGPAGSIPSALEILDDCQPDAAIVDLRLGEHDSYPVMDRLRELDIPFAVASGYGADIDRSRSGSETVIIPKPYVLEDVERALGEMLG</sequence>
<dbReference type="InterPro" id="IPR011006">
    <property type="entry name" value="CheY-like_superfamily"/>
</dbReference>
<dbReference type="InterPro" id="IPR001789">
    <property type="entry name" value="Sig_transdc_resp-reg_receiver"/>
</dbReference>
<evidence type="ECO:0000259" key="3">
    <source>
        <dbReference type="PROSITE" id="PS50110"/>
    </source>
</evidence>
<feature type="modified residue" description="4-aspartylphosphate" evidence="2">
    <location>
        <position position="54"/>
    </location>
</feature>
<dbReference type="GO" id="GO:0000160">
    <property type="term" value="P:phosphorelay signal transduction system"/>
    <property type="evidence" value="ECO:0007669"/>
    <property type="project" value="InterPro"/>
</dbReference>
<accession>A0A3N5DHH2</accession>
<name>A0A3N5DHH2_9SPHN</name>
<evidence type="ECO:0000256" key="2">
    <source>
        <dbReference type="PROSITE-ProRule" id="PRU00169"/>
    </source>
</evidence>
<protein>
    <submittedName>
        <fullName evidence="4">Response regulator</fullName>
    </submittedName>
</protein>
<dbReference type="PANTHER" id="PTHR44591:SF24">
    <property type="entry name" value="PROTEIN-GLUTAMATE METHYLESTERASE_PROTEIN-GLUTAMINE GLUTAMINASE 1"/>
    <property type="match status" value="1"/>
</dbReference>
<keyword evidence="5" id="KW-1185">Reference proteome</keyword>
<gene>
    <name evidence="4" type="ORF">EG799_05415</name>
</gene>
<dbReference type="PANTHER" id="PTHR44591">
    <property type="entry name" value="STRESS RESPONSE REGULATOR PROTEIN 1"/>
    <property type="match status" value="1"/>
</dbReference>
<feature type="domain" description="Response regulatory" evidence="3">
    <location>
        <begin position="4"/>
        <end position="115"/>
    </location>
</feature>
<proteinExistence type="predicted"/>